<name>A0ABY5P9C8_9LACT</name>
<dbReference type="InterPro" id="IPR036542">
    <property type="entry name" value="PTS_IIA_lac/cel_sf"/>
</dbReference>
<keyword evidence="7" id="KW-1185">Reference proteome</keyword>
<evidence type="ECO:0000256" key="1">
    <source>
        <dbReference type="ARBA" id="ARBA00022448"/>
    </source>
</evidence>
<keyword evidence="3" id="KW-0808">Transferase</keyword>
<keyword evidence="4" id="KW-0598">Phosphotransferase system</keyword>
<dbReference type="Pfam" id="PF02255">
    <property type="entry name" value="PTS_IIA"/>
    <property type="match status" value="1"/>
</dbReference>
<dbReference type="SUPFAM" id="SSF46973">
    <property type="entry name" value="Enzyme IIa from lactose specific PTS, IIa-lac"/>
    <property type="match status" value="1"/>
</dbReference>
<keyword evidence="1" id="KW-0813">Transport</keyword>
<evidence type="ECO:0000256" key="4">
    <source>
        <dbReference type="ARBA" id="ARBA00022683"/>
    </source>
</evidence>
<feature type="modified residue" description="Phosphohistidine; by HPr" evidence="5">
    <location>
        <position position="76"/>
    </location>
</feature>
<proteinExistence type="predicted"/>
<sequence length="108" mass="12239">MEEYIQIAFQIIGTVGQAKSLVMEGIHAAREGNYILAEEKISESNSFYSEAHHFHQDLVTREANGEELKYSIIFMHAEDQLMSVETITLLAKEIINLYKLSKGSEIFG</sequence>
<evidence type="ECO:0000313" key="6">
    <source>
        <dbReference type="EMBL" id="UUX35200.1"/>
    </source>
</evidence>
<dbReference type="CDD" id="cd00215">
    <property type="entry name" value="PTS_IIA_lac"/>
    <property type="match status" value="1"/>
</dbReference>
<evidence type="ECO:0000313" key="7">
    <source>
        <dbReference type="Proteomes" id="UP001315967"/>
    </source>
</evidence>
<reference evidence="6 7" key="1">
    <citation type="submission" date="2022-08" db="EMBL/GenBank/DDBJ databases">
        <title>Aerococcaceae sp. nov isolated from spoiled eye mask.</title>
        <authorList>
            <person name="Zhou G."/>
            <person name="Xie X.-B."/>
            <person name="Shi Q.-S."/>
            <person name="Wang Y.-S."/>
            <person name="Wen X."/>
            <person name="Peng H."/>
            <person name="Yang X.-J."/>
            <person name="Tao H.-B."/>
            <person name="Huang X.-M."/>
        </authorList>
    </citation>
    <scope>NUCLEOTIDE SEQUENCE [LARGE SCALE GENOMIC DNA]</scope>
    <source>
        <strain evidence="7">DM20194951</strain>
    </source>
</reference>
<dbReference type="PANTHER" id="PTHR34382">
    <property type="entry name" value="PTS SYSTEM N,N'-DIACETYLCHITOBIOSE-SPECIFIC EIIA COMPONENT"/>
    <property type="match status" value="1"/>
</dbReference>
<evidence type="ECO:0000256" key="5">
    <source>
        <dbReference type="PROSITE-ProRule" id="PRU00418"/>
    </source>
</evidence>
<keyword evidence="2" id="KW-0762">Sugar transport</keyword>
<dbReference type="EMBL" id="CP102453">
    <property type="protein sequence ID" value="UUX35200.1"/>
    <property type="molecule type" value="Genomic_DNA"/>
</dbReference>
<accession>A0ABY5P9C8</accession>
<organism evidence="6 7">
    <name type="scientific">Fundicoccus culcitae</name>
    <dbReference type="NCBI Taxonomy" id="2969821"/>
    <lineage>
        <taxon>Bacteria</taxon>
        <taxon>Bacillati</taxon>
        <taxon>Bacillota</taxon>
        <taxon>Bacilli</taxon>
        <taxon>Lactobacillales</taxon>
        <taxon>Aerococcaceae</taxon>
        <taxon>Fundicoccus</taxon>
    </lineage>
</organism>
<gene>
    <name evidence="6" type="ORF">NRE15_06035</name>
</gene>
<dbReference type="Proteomes" id="UP001315967">
    <property type="component" value="Chromosome"/>
</dbReference>
<evidence type="ECO:0000256" key="2">
    <source>
        <dbReference type="ARBA" id="ARBA00022597"/>
    </source>
</evidence>
<dbReference type="PANTHER" id="PTHR34382:SF7">
    <property type="entry name" value="PTS SYSTEM N,N'-DIACETYLCHITOBIOSE-SPECIFIC EIIA COMPONENT"/>
    <property type="match status" value="1"/>
</dbReference>
<dbReference type="Gene3D" id="1.20.58.80">
    <property type="entry name" value="Phosphotransferase system, lactose/cellobiose-type IIA subunit"/>
    <property type="match status" value="1"/>
</dbReference>
<dbReference type="PROSITE" id="PS51095">
    <property type="entry name" value="PTS_EIIA_TYPE_3"/>
    <property type="match status" value="1"/>
</dbReference>
<protein>
    <submittedName>
        <fullName evidence="6">PTS lactose/cellobiose transporter subunit IIA</fullName>
    </submittedName>
</protein>
<dbReference type="InterPro" id="IPR003188">
    <property type="entry name" value="PTS_IIA_lac/cel"/>
</dbReference>
<dbReference type="PIRSF" id="PIRSF000699">
    <property type="entry name" value="PTS_IILac_III"/>
    <property type="match status" value="1"/>
</dbReference>
<evidence type="ECO:0000256" key="3">
    <source>
        <dbReference type="ARBA" id="ARBA00022679"/>
    </source>
</evidence>
<dbReference type="RefSeq" id="WP_313794693.1">
    <property type="nucleotide sequence ID" value="NZ_CP102453.1"/>
</dbReference>